<gene>
    <name evidence="3" type="primary">LOC106068017</name>
</gene>
<dbReference type="GeneID" id="106068017"/>
<dbReference type="InterPro" id="IPR035940">
    <property type="entry name" value="CAP_sf"/>
</dbReference>
<evidence type="ECO:0000313" key="2">
    <source>
        <dbReference type="Proteomes" id="UP001165740"/>
    </source>
</evidence>
<dbReference type="InterPro" id="IPR018244">
    <property type="entry name" value="Allrgn_V5/Tpx1_CS"/>
</dbReference>
<reference evidence="3" key="1">
    <citation type="submission" date="2025-08" db="UniProtKB">
        <authorList>
            <consortium name="RefSeq"/>
        </authorList>
    </citation>
    <scope>IDENTIFICATION</scope>
</reference>
<organism evidence="2 3">
    <name type="scientific">Biomphalaria glabrata</name>
    <name type="common">Bloodfluke planorb</name>
    <name type="synonym">Freshwater snail</name>
    <dbReference type="NCBI Taxonomy" id="6526"/>
    <lineage>
        <taxon>Eukaryota</taxon>
        <taxon>Metazoa</taxon>
        <taxon>Spiralia</taxon>
        <taxon>Lophotrochozoa</taxon>
        <taxon>Mollusca</taxon>
        <taxon>Gastropoda</taxon>
        <taxon>Heterobranchia</taxon>
        <taxon>Euthyneura</taxon>
        <taxon>Panpulmonata</taxon>
        <taxon>Hygrophila</taxon>
        <taxon>Lymnaeoidea</taxon>
        <taxon>Planorbidae</taxon>
        <taxon>Biomphalaria</taxon>
    </lineage>
</organism>
<proteinExistence type="predicted"/>
<dbReference type="PANTHER" id="PTHR10334">
    <property type="entry name" value="CYSTEINE-RICH SECRETORY PROTEIN-RELATED"/>
    <property type="match status" value="1"/>
</dbReference>
<dbReference type="InterPro" id="IPR014044">
    <property type="entry name" value="CAP_dom"/>
</dbReference>
<keyword evidence="2" id="KW-1185">Reference proteome</keyword>
<sequence length="246" mass="27408">MVPSFNERTVFDNSKMTSSILVLCLLFSLLISLRIVEINADGTFQFHARHVLIKRDTKFRFTAREADDLVNLHNKLRADEHGLDMLNISWNSDLENNAQNHANKCDFSHSSQSYRSNVGHFSYVGENLYAIGGSSPSARNIVETWYREKSNYDYGDNSCSGSCGHYTQIVWAETTAVGCGIKDCSTIKNSQINNGYLVVCQYGPGGNISGKRPYLKASAPGLLSRDVSVTVSLVTFVCLLYLRNSH</sequence>
<dbReference type="PROSITE" id="PS01010">
    <property type="entry name" value="CRISP_2"/>
    <property type="match status" value="1"/>
</dbReference>
<dbReference type="PROSITE" id="PS01009">
    <property type="entry name" value="CRISP_1"/>
    <property type="match status" value="1"/>
</dbReference>
<dbReference type="Proteomes" id="UP001165740">
    <property type="component" value="Chromosome 7"/>
</dbReference>
<dbReference type="SUPFAM" id="SSF55797">
    <property type="entry name" value="PR-1-like"/>
    <property type="match status" value="1"/>
</dbReference>
<dbReference type="RefSeq" id="XP_055890572.1">
    <property type="nucleotide sequence ID" value="XM_056034597.1"/>
</dbReference>
<dbReference type="AlphaFoldDB" id="A0A9W3ATK7"/>
<evidence type="ECO:0000313" key="3">
    <source>
        <dbReference type="RefSeq" id="XP_055890572.1"/>
    </source>
</evidence>
<dbReference type="GO" id="GO:0005576">
    <property type="term" value="C:extracellular region"/>
    <property type="evidence" value="ECO:0007669"/>
    <property type="project" value="InterPro"/>
</dbReference>
<name>A0A9W3ATK7_BIOGL</name>
<evidence type="ECO:0000259" key="1">
    <source>
        <dbReference type="SMART" id="SM00198"/>
    </source>
</evidence>
<dbReference type="PRINTS" id="PR00837">
    <property type="entry name" value="V5TPXLIKE"/>
</dbReference>
<dbReference type="InterPro" id="IPR001283">
    <property type="entry name" value="CRISP-related"/>
</dbReference>
<dbReference type="Gene3D" id="3.40.33.10">
    <property type="entry name" value="CAP"/>
    <property type="match status" value="1"/>
</dbReference>
<protein>
    <submittedName>
        <fullName evidence="3">Uncharacterized protein LOC106068017</fullName>
    </submittedName>
</protein>
<feature type="domain" description="SCP" evidence="1">
    <location>
        <begin position="64"/>
        <end position="210"/>
    </location>
</feature>
<dbReference type="OrthoDB" id="43654at2759"/>
<dbReference type="SMART" id="SM00198">
    <property type="entry name" value="SCP"/>
    <property type="match status" value="1"/>
</dbReference>
<accession>A0A9W3ATK7</accession>
<dbReference type="Pfam" id="PF00188">
    <property type="entry name" value="CAP"/>
    <property type="match status" value="1"/>
</dbReference>